<keyword evidence="3" id="KW-1185">Reference proteome</keyword>
<evidence type="ECO:0000256" key="1">
    <source>
        <dbReference type="SAM" id="SignalP"/>
    </source>
</evidence>
<dbReference type="EMBL" id="JAJOZI010000049">
    <property type="protein sequence ID" value="MCD7038645.1"/>
    <property type="molecule type" value="Genomic_DNA"/>
</dbReference>
<evidence type="ECO:0000313" key="3">
    <source>
        <dbReference type="Proteomes" id="UP001154922"/>
    </source>
</evidence>
<name>A0ABS8QSK3_9PSED</name>
<comment type="caution">
    <text evidence="2">The sequence shown here is derived from an EMBL/GenBank/DDBJ whole genome shotgun (WGS) entry which is preliminary data.</text>
</comment>
<reference evidence="2 3" key="1">
    <citation type="journal article" date="2022" name="Int. J. Syst. Evol. Microbiol.">
        <title>Pseudomonas petroselini sp. nov., a pathogen causing bacterial rot of parsley in Japan.</title>
        <authorList>
            <person name="Sawada H."/>
            <person name="Fujikawa T."/>
            <person name="Osada S."/>
            <person name="Satou M."/>
        </authorList>
    </citation>
    <scope>NUCLEOTIDE SEQUENCE [LARGE SCALE GENOMIC DNA]</scope>
    <source>
        <strain evidence="2 3">MAFF 311096</strain>
    </source>
</reference>
<feature type="signal peptide" evidence="1">
    <location>
        <begin position="1"/>
        <end position="23"/>
    </location>
</feature>
<accession>A0ABS8QSK3</accession>
<protein>
    <submittedName>
        <fullName evidence="2">Uncharacterized protein</fullName>
    </submittedName>
</protein>
<proteinExistence type="predicted"/>
<evidence type="ECO:0000313" key="2">
    <source>
        <dbReference type="EMBL" id="MCD7038645.1"/>
    </source>
</evidence>
<organism evidence="2 3">
    <name type="scientific">Pseudomonas petroselini</name>
    <dbReference type="NCBI Taxonomy" id="2899822"/>
    <lineage>
        <taxon>Bacteria</taxon>
        <taxon>Pseudomonadati</taxon>
        <taxon>Pseudomonadota</taxon>
        <taxon>Gammaproteobacteria</taxon>
        <taxon>Pseudomonadales</taxon>
        <taxon>Pseudomonadaceae</taxon>
        <taxon>Pseudomonas</taxon>
    </lineage>
</organism>
<sequence length="421" mass="43109">MKTYMTSLIGCLLAGGIGLTANAASYIDLGHLAGGLCDTVSVNDNGIAVGNCSPASTSANDVPFVAIVNTPNSQEPLVPLVNHQRCFAIGVSNDGWIAGTCSNANNVDTAVIWKAATPSIPPIVLSPLSGTLLRAADVRTTITAMNQRGDMIGWSISSNEERSTVVWLAGTGTPVRIFSSLLGLLGYDDTCIPADVNNTLIHGYPSIVLNCPGTNGNTIAQVAQASATGYTVTSLPLASGANRCTVNGINNSGQSVGYCEYPQADVNLTRTAVWNTPATAPLTLTLAVNSKNAGLAINNAGIVLAERKDATGRISYLTWFPIAGAIGIQLITPPAGAVWAMAFSIADNGTVALNSTDSDQYETGCIWTPATGGNPAVNNCLASIGGGKINQLNTLSQNGGYAGGVNVNSEQNLDAVATPLP</sequence>
<keyword evidence="1" id="KW-0732">Signal</keyword>
<dbReference type="Proteomes" id="UP001154922">
    <property type="component" value="Unassembled WGS sequence"/>
</dbReference>
<gene>
    <name evidence="2" type="ORF">LRQ20_09910</name>
</gene>
<reference evidence="2 3" key="2">
    <citation type="journal article" date="2023" name="Plant Pathol.">
        <title>Dismantling and reorganizing Pseudomonas marginalis sensu#lato.</title>
        <authorList>
            <person name="Sawada H."/>
            <person name="Fujikawa T."/>
            <person name="Satou M."/>
        </authorList>
    </citation>
    <scope>NUCLEOTIDE SEQUENCE [LARGE SCALE GENOMIC DNA]</scope>
    <source>
        <strain evidence="2 3">MAFF 311096</strain>
    </source>
</reference>
<feature type="chain" id="PRO_5045605082" evidence="1">
    <location>
        <begin position="24"/>
        <end position="421"/>
    </location>
</feature>
<dbReference type="RefSeq" id="WP_231808252.1">
    <property type="nucleotide sequence ID" value="NZ_JAJOZG010000169.1"/>
</dbReference>